<proteinExistence type="predicted"/>
<organism evidence="1">
    <name type="scientific">Anguilla anguilla</name>
    <name type="common">European freshwater eel</name>
    <name type="synonym">Muraena anguilla</name>
    <dbReference type="NCBI Taxonomy" id="7936"/>
    <lineage>
        <taxon>Eukaryota</taxon>
        <taxon>Metazoa</taxon>
        <taxon>Chordata</taxon>
        <taxon>Craniata</taxon>
        <taxon>Vertebrata</taxon>
        <taxon>Euteleostomi</taxon>
        <taxon>Actinopterygii</taxon>
        <taxon>Neopterygii</taxon>
        <taxon>Teleostei</taxon>
        <taxon>Anguilliformes</taxon>
        <taxon>Anguillidae</taxon>
        <taxon>Anguilla</taxon>
    </lineage>
</organism>
<dbReference type="EMBL" id="GBXM01017546">
    <property type="protein sequence ID" value="JAH91031.1"/>
    <property type="molecule type" value="Transcribed_RNA"/>
</dbReference>
<protein>
    <submittedName>
        <fullName evidence="1">Uncharacterized protein</fullName>
    </submittedName>
</protein>
<reference evidence="1" key="2">
    <citation type="journal article" date="2015" name="Fish Shellfish Immunol.">
        <title>Early steps in the European eel (Anguilla anguilla)-Vibrio vulnificus interaction in the gills: Role of the RtxA13 toxin.</title>
        <authorList>
            <person name="Callol A."/>
            <person name="Pajuelo D."/>
            <person name="Ebbesson L."/>
            <person name="Teles M."/>
            <person name="MacKenzie S."/>
            <person name="Amaro C."/>
        </authorList>
    </citation>
    <scope>NUCLEOTIDE SEQUENCE</scope>
</reference>
<name>A0A0E9WL63_ANGAN</name>
<evidence type="ECO:0000313" key="1">
    <source>
        <dbReference type="EMBL" id="JAH91031.1"/>
    </source>
</evidence>
<dbReference type="AlphaFoldDB" id="A0A0E9WL63"/>
<reference evidence="1" key="1">
    <citation type="submission" date="2014-11" db="EMBL/GenBank/DDBJ databases">
        <authorList>
            <person name="Amaro Gonzalez C."/>
        </authorList>
    </citation>
    <scope>NUCLEOTIDE SEQUENCE</scope>
</reference>
<sequence>MRNSQLQPLDYAMLLYFNTILTFHGRKAEKSGKASVTQTHFFI</sequence>
<accession>A0A0E9WL63</accession>